<feature type="signal peptide" evidence="1">
    <location>
        <begin position="1"/>
        <end position="24"/>
    </location>
</feature>
<dbReference type="NCBIfam" id="TIGR02595">
    <property type="entry name" value="PEP_CTERM"/>
    <property type="match status" value="1"/>
</dbReference>
<keyword evidence="1" id="KW-0732">Signal</keyword>
<dbReference type="NCBIfam" id="NF038130">
    <property type="entry name" value="PEP_NF038130"/>
    <property type="match status" value="1"/>
</dbReference>
<dbReference type="EMBL" id="JAMZMM010000057">
    <property type="protein sequence ID" value="MCP2728474.1"/>
    <property type="molecule type" value="Genomic_DNA"/>
</dbReference>
<feature type="chain" id="PRO_5042003861" evidence="1">
    <location>
        <begin position="25"/>
        <end position="327"/>
    </location>
</feature>
<dbReference type="AlphaFoldDB" id="A0AAE3KLT9"/>
<gene>
    <name evidence="2" type="ORF">NJ959_08295</name>
</gene>
<comment type="caution">
    <text evidence="2">The sequence shown here is derived from an EMBL/GenBank/DDBJ whole genome shotgun (WGS) entry which is preliminary data.</text>
</comment>
<dbReference type="Proteomes" id="UP001204953">
    <property type="component" value="Unassembled WGS sequence"/>
</dbReference>
<evidence type="ECO:0000313" key="2">
    <source>
        <dbReference type="EMBL" id="MCP2728474.1"/>
    </source>
</evidence>
<reference evidence="2" key="1">
    <citation type="submission" date="2022-06" db="EMBL/GenBank/DDBJ databases">
        <title>New cyanobacteria of genus Symplocastrum in benthos of Lake Baikal.</title>
        <authorList>
            <person name="Sorokovikova E."/>
            <person name="Tikhonova I."/>
            <person name="Krasnopeev A."/>
            <person name="Evseev P."/>
            <person name="Gladkikh A."/>
            <person name="Belykh O."/>
        </authorList>
    </citation>
    <scope>NUCLEOTIDE SEQUENCE</scope>
    <source>
        <strain evidence="2">BBK-W-15</strain>
    </source>
</reference>
<protein>
    <submittedName>
        <fullName evidence="2">NF038130 family PEP-CTERM protein</fullName>
    </submittedName>
</protein>
<accession>A0AAE3KLT9</accession>
<dbReference type="InterPro" id="IPR013424">
    <property type="entry name" value="Ice-binding_C"/>
</dbReference>
<sequence length="327" mass="33931">MQRTMKKFLLGASVVAGISGIAGAPAFAGSLTGASVSGVAGTDYYIYKQVGNQTVRDDSASLSTVLKGSCAVAAQACNPAGSPGGNVELFANSEKSPLSTSNPLQVFSALSNFLGYNTTTSLTGQIGGKNITLSSLNALDWFGGGAASVKTALSTATTSIQRSAAINPLYNPSNFATQWFENTLSQYSLLPSTTIGKKTLFNTFLLAGGFQRFSDPNISYVNQDPDGLIRIGLAGHYDVLSLLGLPGNTPVQASEVLKVSYDGNPAQYKYGYTAAHSGLTELSDGKSHNGNYELAIQGAQPVPEPSALLGLITVGGLVVAKRKLNKR</sequence>
<proteinExistence type="predicted"/>
<evidence type="ECO:0000313" key="3">
    <source>
        <dbReference type="Proteomes" id="UP001204953"/>
    </source>
</evidence>
<keyword evidence="3" id="KW-1185">Reference proteome</keyword>
<name>A0AAE3KLT9_9CYAN</name>
<organism evidence="2 3">
    <name type="scientific">Limnofasciculus baicalensis BBK-W-15</name>
    <dbReference type="NCBI Taxonomy" id="2699891"/>
    <lineage>
        <taxon>Bacteria</taxon>
        <taxon>Bacillati</taxon>
        <taxon>Cyanobacteriota</taxon>
        <taxon>Cyanophyceae</taxon>
        <taxon>Coleofasciculales</taxon>
        <taxon>Coleofasciculaceae</taxon>
        <taxon>Limnofasciculus</taxon>
        <taxon>Limnofasciculus baicalensis</taxon>
    </lineage>
</organism>
<evidence type="ECO:0000256" key="1">
    <source>
        <dbReference type="SAM" id="SignalP"/>
    </source>
</evidence>